<dbReference type="Pfam" id="PF02666">
    <property type="entry name" value="PS_Dcarbxylase"/>
    <property type="match status" value="1"/>
</dbReference>
<keyword evidence="2" id="KW-0456">Lyase</keyword>
<name>A0A2T4C4E9_TRILO</name>
<keyword evidence="1" id="KW-0210">Decarboxylase</keyword>
<dbReference type="OrthoDB" id="5973539at2759"/>
<dbReference type="GO" id="GO:0006646">
    <property type="term" value="P:phosphatidylethanolamine biosynthetic process"/>
    <property type="evidence" value="ECO:0007669"/>
    <property type="project" value="TreeGrafter"/>
</dbReference>
<proteinExistence type="predicted"/>
<dbReference type="InterPro" id="IPR003817">
    <property type="entry name" value="PS_Dcarbxylase"/>
</dbReference>
<keyword evidence="5" id="KW-1185">Reference proteome</keyword>
<feature type="domain" description="L-tryptophan decarboxylase PsiD-like" evidence="3">
    <location>
        <begin position="56"/>
        <end position="200"/>
    </location>
</feature>
<dbReference type="PANTHER" id="PTHR10067:SF9">
    <property type="entry name" value="PHOSPHATIDYLSERINE DECARBOXYLASE FAMILY PROTEIN (AFU_ORTHOLOGUE AFUA_7G01730)"/>
    <property type="match status" value="1"/>
</dbReference>
<dbReference type="GO" id="GO:0005739">
    <property type="term" value="C:mitochondrion"/>
    <property type="evidence" value="ECO:0007669"/>
    <property type="project" value="TreeGrafter"/>
</dbReference>
<reference evidence="4 5" key="1">
    <citation type="submission" date="2016-07" db="EMBL/GenBank/DDBJ databases">
        <title>Multiple horizontal gene transfer events from other fungi enriched the ability of initially mycotrophic Trichoderma (Ascomycota) to feed on dead plant biomass.</title>
        <authorList>
            <consortium name="DOE Joint Genome Institute"/>
            <person name="Aerts A."/>
            <person name="Atanasova L."/>
            <person name="Chenthamara K."/>
            <person name="Zhang J."/>
            <person name="Grujic M."/>
            <person name="Henrissat B."/>
            <person name="Kuo A."/>
            <person name="Salamov A."/>
            <person name="Lipzen A."/>
            <person name="Labutti K."/>
            <person name="Barry K."/>
            <person name="Miao Y."/>
            <person name="Rahimi M.J."/>
            <person name="Shen Q."/>
            <person name="Grigoriev I.V."/>
            <person name="Kubicek C.P."/>
            <person name="Druzhinina I.S."/>
        </authorList>
    </citation>
    <scope>NUCLEOTIDE SEQUENCE [LARGE SCALE GENOMIC DNA]</scope>
    <source>
        <strain evidence="4 5">ATCC 18648</strain>
    </source>
</reference>
<dbReference type="GO" id="GO:0004609">
    <property type="term" value="F:phosphatidylserine decarboxylase activity"/>
    <property type="evidence" value="ECO:0007669"/>
    <property type="project" value="InterPro"/>
</dbReference>
<dbReference type="Proteomes" id="UP000240760">
    <property type="component" value="Unassembled WGS sequence"/>
</dbReference>
<dbReference type="InterPro" id="IPR022237">
    <property type="entry name" value="PsiD-like"/>
</dbReference>
<evidence type="ECO:0000313" key="5">
    <source>
        <dbReference type="Proteomes" id="UP000240760"/>
    </source>
</evidence>
<dbReference type="Pfam" id="PF12588">
    <property type="entry name" value="PSDC"/>
    <property type="match status" value="1"/>
</dbReference>
<evidence type="ECO:0000256" key="2">
    <source>
        <dbReference type="ARBA" id="ARBA00023239"/>
    </source>
</evidence>
<protein>
    <recommendedName>
        <fullName evidence="3">L-tryptophan decarboxylase PsiD-like domain-containing protein</fullName>
    </recommendedName>
</protein>
<evidence type="ECO:0000256" key="1">
    <source>
        <dbReference type="ARBA" id="ARBA00022793"/>
    </source>
</evidence>
<dbReference type="STRING" id="983965.A0A2T4C4E9"/>
<dbReference type="EMBL" id="KZ679132">
    <property type="protein sequence ID" value="PTB76447.1"/>
    <property type="molecule type" value="Genomic_DNA"/>
</dbReference>
<gene>
    <name evidence="4" type="ORF">M440DRAFT_1401900</name>
</gene>
<dbReference type="AlphaFoldDB" id="A0A2T4C4E9"/>
<evidence type="ECO:0000259" key="3">
    <source>
        <dbReference type="Pfam" id="PF12588"/>
    </source>
</evidence>
<organism evidence="4 5">
    <name type="scientific">Trichoderma longibrachiatum ATCC 18648</name>
    <dbReference type="NCBI Taxonomy" id="983965"/>
    <lineage>
        <taxon>Eukaryota</taxon>
        <taxon>Fungi</taxon>
        <taxon>Dikarya</taxon>
        <taxon>Ascomycota</taxon>
        <taxon>Pezizomycotina</taxon>
        <taxon>Sordariomycetes</taxon>
        <taxon>Hypocreomycetidae</taxon>
        <taxon>Hypocreales</taxon>
        <taxon>Hypocreaceae</taxon>
        <taxon>Trichoderma</taxon>
    </lineage>
</organism>
<evidence type="ECO:0000313" key="4">
    <source>
        <dbReference type="EMBL" id="PTB76447.1"/>
    </source>
</evidence>
<dbReference type="PANTHER" id="PTHR10067">
    <property type="entry name" value="PHOSPHATIDYLSERINE DECARBOXYLASE"/>
    <property type="match status" value="1"/>
</dbReference>
<accession>A0A2T4C4E9</accession>
<sequence>MSNKLPHPLPVRQAPFRRIGHWLPENNDVVVDWLRQLLKEIEQDKKKHKHPLKLSDPVQQLKDLINSSAELRMLAQAMLDEVPNKEPYNNDPIGNKQIKSLDDLYLCFDKVMTSKAPIWRKLEYDVGLVGFPFNAVLDWPMATASGFSFFLKPEVNKRLGHILDTWKTGFLQTIESAKVLLLKEGDKICPDEAWLSLESRQYIEKDTNREGENLKFEQLFECDPKKDYWGFTSWDDFFIRKFRDYNTIRPIAHEDDDYWIINSCESKPFGLQTDVKEFDKFWLKGQPYSVMGMLYQNAEYAPKFVGGTVYQAFLSATSYHRWDSPVNGTVLHAEVIPGTYFAAPTVTGFFSPDGPDPASPDLAQGYITHFATRCVFYIDAKKIGLIALLYVGMADVSSCEIAAEFQDLGDNGVAVKKGQELGMFHHGGSTYCLLVPKDTNVTFIPEATPREGQRNIPIRSALAYVYN</sequence>